<dbReference type="PANTHER" id="PTHR13651">
    <property type="entry name" value="PROTEIN ABITRAM"/>
    <property type="match status" value="1"/>
</dbReference>
<organism evidence="2 3">
    <name type="scientific">Clavelina lepadiformis</name>
    <name type="common">Light-bulb sea squirt</name>
    <name type="synonym">Ascidia lepadiformis</name>
    <dbReference type="NCBI Taxonomy" id="159417"/>
    <lineage>
        <taxon>Eukaryota</taxon>
        <taxon>Metazoa</taxon>
        <taxon>Chordata</taxon>
        <taxon>Tunicata</taxon>
        <taxon>Ascidiacea</taxon>
        <taxon>Aplousobranchia</taxon>
        <taxon>Clavelinidae</taxon>
        <taxon>Clavelina</taxon>
    </lineage>
</organism>
<evidence type="ECO:0000256" key="1">
    <source>
        <dbReference type="ARBA" id="ARBA00030786"/>
    </source>
</evidence>
<dbReference type="PANTHER" id="PTHR13651:SF0">
    <property type="entry name" value="PROTEIN ABITRAM"/>
    <property type="match status" value="1"/>
</dbReference>
<evidence type="ECO:0000313" key="2">
    <source>
        <dbReference type="EMBL" id="CAK8692207.1"/>
    </source>
</evidence>
<evidence type="ECO:0000313" key="3">
    <source>
        <dbReference type="Proteomes" id="UP001642483"/>
    </source>
</evidence>
<dbReference type="Gene3D" id="2.40.50.100">
    <property type="match status" value="1"/>
</dbReference>
<accession>A0ABP0GKE1</accession>
<protein>
    <recommendedName>
        <fullName evidence="1">Protein Simiate</fullName>
    </recommendedName>
</protein>
<name>A0ABP0GKE1_CLALP</name>
<proteinExistence type="predicted"/>
<dbReference type="SUPFAM" id="SSF51230">
    <property type="entry name" value="Single hybrid motif"/>
    <property type="match status" value="1"/>
</dbReference>
<dbReference type="EMBL" id="CAWYQH010000130">
    <property type="protein sequence ID" value="CAK8692207.1"/>
    <property type="molecule type" value="Genomic_DNA"/>
</dbReference>
<reference evidence="2 3" key="1">
    <citation type="submission" date="2024-02" db="EMBL/GenBank/DDBJ databases">
        <authorList>
            <person name="Daric V."/>
            <person name="Darras S."/>
        </authorList>
    </citation>
    <scope>NUCLEOTIDE SEQUENCE [LARGE SCALE GENOMIC DNA]</scope>
</reference>
<gene>
    <name evidence="2" type="ORF">CVLEPA_LOCUS24940</name>
</gene>
<dbReference type="InterPro" id="IPR011053">
    <property type="entry name" value="Single_hybrid_motif"/>
</dbReference>
<sequence>MADDTSLCSEENQKITTEYYPSVVERYFTSGYQVNLPKCWKKGTDEPSEANFNDVRILRHSNKICIVTIAPSHPLIKQAETYKVTGISLKVTEKLDRSQNQVHGKRKRGAHWLNPSSPLCIISCEDGSRHTVYCGIRGSLIEINPRLLNDPSLLQKSYETNGYIAIVMPKLIEGNQIMDSLLNEEEYQSYLRSCSKQTINFGIAADIPS</sequence>
<keyword evidence="3" id="KW-1185">Reference proteome</keyword>
<dbReference type="InterPro" id="IPR039169">
    <property type="entry name" value="Abitram"/>
</dbReference>
<comment type="caution">
    <text evidence="2">The sequence shown here is derived from an EMBL/GenBank/DDBJ whole genome shotgun (WGS) entry which is preliminary data.</text>
</comment>
<dbReference type="Proteomes" id="UP001642483">
    <property type="component" value="Unassembled WGS sequence"/>
</dbReference>